<gene>
    <name evidence="7" type="ORF">FVW20_18855</name>
</gene>
<comment type="caution">
    <text evidence="7">The sequence shown here is derived from an EMBL/GenBank/DDBJ whole genome shotgun (WGS) entry which is preliminary data.</text>
</comment>
<evidence type="ECO:0000256" key="2">
    <source>
        <dbReference type="ARBA" id="ARBA00022475"/>
    </source>
</evidence>
<dbReference type="PANTHER" id="PTHR30086:SF20">
    <property type="entry name" value="ARGININE EXPORTER PROTEIN ARGO-RELATED"/>
    <property type="match status" value="1"/>
</dbReference>
<feature type="transmembrane region" description="Helical" evidence="6">
    <location>
        <begin position="195"/>
        <end position="215"/>
    </location>
</feature>
<evidence type="ECO:0000256" key="3">
    <source>
        <dbReference type="ARBA" id="ARBA00022692"/>
    </source>
</evidence>
<evidence type="ECO:0000256" key="4">
    <source>
        <dbReference type="ARBA" id="ARBA00022989"/>
    </source>
</evidence>
<comment type="subcellular location">
    <subcellularLocation>
        <location evidence="1">Cell membrane</location>
        <topology evidence="1">Multi-pass membrane protein</topology>
    </subcellularLocation>
</comment>
<dbReference type="PANTHER" id="PTHR30086">
    <property type="entry name" value="ARGININE EXPORTER PROTEIN ARGO"/>
    <property type="match status" value="1"/>
</dbReference>
<keyword evidence="5 6" id="KW-0472">Membrane</keyword>
<keyword evidence="8" id="KW-1185">Reference proteome</keyword>
<protein>
    <submittedName>
        <fullName evidence="7">LysE family translocator</fullName>
    </submittedName>
</protein>
<evidence type="ECO:0000313" key="8">
    <source>
        <dbReference type="Proteomes" id="UP001194469"/>
    </source>
</evidence>
<feature type="transmembrane region" description="Helical" evidence="6">
    <location>
        <begin position="39"/>
        <end position="62"/>
    </location>
</feature>
<name>A0ABS0J961_9BACT</name>
<keyword evidence="3 6" id="KW-0812">Transmembrane</keyword>
<dbReference type="InterPro" id="IPR001123">
    <property type="entry name" value="LeuE-type"/>
</dbReference>
<reference evidence="7 8" key="1">
    <citation type="submission" date="2019-08" db="EMBL/GenBank/DDBJ databases">
        <authorList>
            <person name="Luo N."/>
        </authorList>
    </citation>
    <scope>NUCLEOTIDE SEQUENCE [LARGE SCALE GENOMIC DNA]</scope>
    <source>
        <strain evidence="7 8">NCIMB 9442</strain>
    </source>
</reference>
<dbReference type="Pfam" id="PF01810">
    <property type="entry name" value="LysE"/>
    <property type="match status" value="1"/>
</dbReference>
<evidence type="ECO:0000256" key="1">
    <source>
        <dbReference type="ARBA" id="ARBA00004651"/>
    </source>
</evidence>
<dbReference type="RefSeq" id="WP_196610771.1">
    <property type="nucleotide sequence ID" value="NZ_VRYY01000807.1"/>
</dbReference>
<sequence>MEFATLAAMSTYAVAMSVTPGPNNTMVMSSGLTFGFWRTMPHLLGISLGFPLMIISVGLGMDRIFAAVPQLHDWLRWVGSAYLLWLSWRIATAAPPTPGEAAKGRNAARPMTFIEGALFQWVNPKAWLAAVAGVTTYVSGHGGSESPLAANVLGLHGVSPELLALTAVFAVMAFPSVAIWCAGGTALRGLLHSPVVVRRCNAVMGALLAISVFSLF</sequence>
<dbReference type="EMBL" id="VRYY01000807">
    <property type="protein sequence ID" value="MBG3878996.1"/>
    <property type="molecule type" value="Genomic_DNA"/>
</dbReference>
<feature type="transmembrane region" description="Helical" evidence="6">
    <location>
        <begin position="162"/>
        <end position="183"/>
    </location>
</feature>
<evidence type="ECO:0000313" key="7">
    <source>
        <dbReference type="EMBL" id="MBG3878996.1"/>
    </source>
</evidence>
<accession>A0ABS0J961</accession>
<proteinExistence type="predicted"/>
<dbReference type="Proteomes" id="UP001194469">
    <property type="component" value="Unassembled WGS sequence"/>
</dbReference>
<evidence type="ECO:0000256" key="5">
    <source>
        <dbReference type="ARBA" id="ARBA00023136"/>
    </source>
</evidence>
<evidence type="ECO:0000256" key="6">
    <source>
        <dbReference type="SAM" id="Phobius"/>
    </source>
</evidence>
<keyword evidence="2" id="KW-1003">Cell membrane</keyword>
<keyword evidence="4 6" id="KW-1133">Transmembrane helix</keyword>
<organism evidence="7 8">
    <name type="scientific">Nitratidesulfovibrio oxamicus</name>
    <dbReference type="NCBI Taxonomy" id="32016"/>
    <lineage>
        <taxon>Bacteria</taxon>
        <taxon>Pseudomonadati</taxon>
        <taxon>Thermodesulfobacteriota</taxon>
        <taxon>Desulfovibrionia</taxon>
        <taxon>Desulfovibrionales</taxon>
        <taxon>Desulfovibrionaceae</taxon>
        <taxon>Nitratidesulfovibrio</taxon>
    </lineage>
</organism>